<dbReference type="Gene3D" id="3.50.50.60">
    <property type="entry name" value="FAD/NAD(P)-binding domain"/>
    <property type="match status" value="2"/>
</dbReference>
<keyword evidence="6" id="KW-0812">Transmembrane</keyword>
<dbReference type="Pfam" id="PF13450">
    <property type="entry name" value="NAD_binding_8"/>
    <property type="match status" value="1"/>
</dbReference>
<dbReference type="GO" id="GO:0016614">
    <property type="term" value="F:oxidoreductase activity, acting on CH-OH group of donors"/>
    <property type="evidence" value="ECO:0007669"/>
    <property type="project" value="InterPro"/>
</dbReference>
<dbReference type="Gene3D" id="4.10.450.10">
    <property type="entry name" value="Glucose Oxidase, domain 2"/>
    <property type="match status" value="1"/>
</dbReference>
<feature type="transmembrane region" description="Helical" evidence="6">
    <location>
        <begin position="6"/>
        <end position="23"/>
    </location>
</feature>
<evidence type="ECO:0000313" key="9">
    <source>
        <dbReference type="Proteomes" id="UP000186601"/>
    </source>
</evidence>
<evidence type="ECO:0000256" key="2">
    <source>
        <dbReference type="ARBA" id="ARBA00010790"/>
    </source>
</evidence>
<dbReference type="PANTHER" id="PTHR11552">
    <property type="entry name" value="GLUCOSE-METHANOL-CHOLINE GMC OXIDOREDUCTASE"/>
    <property type="match status" value="1"/>
</dbReference>
<dbReference type="InterPro" id="IPR027424">
    <property type="entry name" value="Glucose_Oxidase_domain_2"/>
</dbReference>
<dbReference type="PANTHER" id="PTHR11552:SF147">
    <property type="entry name" value="CHOLINE DEHYDROGENASE, MITOCHONDRIAL"/>
    <property type="match status" value="1"/>
</dbReference>
<evidence type="ECO:0000259" key="7">
    <source>
        <dbReference type="Pfam" id="PF00732"/>
    </source>
</evidence>
<keyword evidence="3" id="KW-0285">Flavoprotein</keyword>
<evidence type="ECO:0000256" key="6">
    <source>
        <dbReference type="SAM" id="Phobius"/>
    </source>
</evidence>
<protein>
    <recommendedName>
        <fullName evidence="7">Glucose-methanol-choline oxidoreductase N-terminal domain-containing protein</fullName>
    </recommendedName>
</protein>
<dbReference type="InterPro" id="IPR012132">
    <property type="entry name" value="GMC_OxRdtase"/>
</dbReference>
<dbReference type="EMBL" id="MLYV02000108">
    <property type="protein sequence ID" value="PSS36749.1"/>
    <property type="molecule type" value="Genomic_DNA"/>
</dbReference>
<keyword evidence="6" id="KW-1133">Transmembrane helix</keyword>
<dbReference type="InterPro" id="IPR036188">
    <property type="entry name" value="FAD/NAD-bd_sf"/>
</dbReference>
<dbReference type="SUPFAM" id="SSF51905">
    <property type="entry name" value="FAD/NAD(P)-binding domain"/>
    <property type="match status" value="1"/>
</dbReference>
<keyword evidence="9" id="KW-1185">Reference proteome</keyword>
<dbReference type="OrthoDB" id="269227at2759"/>
<proteinExistence type="inferred from homology"/>
<organism evidence="8 9">
    <name type="scientific">Hermanssonia centrifuga</name>
    <dbReference type="NCBI Taxonomy" id="98765"/>
    <lineage>
        <taxon>Eukaryota</taxon>
        <taxon>Fungi</taxon>
        <taxon>Dikarya</taxon>
        <taxon>Basidiomycota</taxon>
        <taxon>Agaricomycotina</taxon>
        <taxon>Agaricomycetes</taxon>
        <taxon>Polyporales</taxon>
        <taxon>Meruliaceae</taxon>
        <taxon>Hermanssonia</taxon>
    </lineage>
</organism>
<evidence type="ECO:0000313" key="8">
    <source>
        <dbReference type="EMBL" id="PSS36749.1"/>
    </source>
</evidence>
<gene>
    <name evidence="8" type="ORF">PHLCEN_2v1380</name>
</gene>
<accession>A0A2R6S3F3</accession>
<dbReference type="InterPro" id="IPR000172">
    <property type="entry name" value="GMC_OxRdtase_N"/>
</dbReference>
<dbReference type="Proteomes" id="UP000186601">
    <property type="component" value="Unassembled WGS sequence"/>
</dbReference>
<evidence type="ECO:0000256" key="1">
    <source>
        <dbReference type="ARBA" id="ARBA00001974"/>
    </source>
</evidence>
<reference evidence="8 9" key="1">
    <citation type="submission" date="2018-02" db="EMBL/GenBank/DDBJ databases">
        <title>Genome sequence of the basidiomycete white-rot fungus Phlebia centrifuga.</title>
        <authorList>
            <person name="Granchi Z."/>
            <person name="Peng M."/>
            <person name="de Vries R.P."/>
            <person name="Hilden K."/>
            <person name="Makela M.R."/>
            <person name="Grigoriev I."/>
            <person name="Riley R."/>
        </authorList>
    </citation>
    <scope>NUCLEOTIDE SEQUENCE [LARGE SCALE GENOMIC DNA]</scope>
    <source>
        <strain evidence="8 9">FBCC195</strain>
    </source>
</reference>
<dbReference type="Gene3D" id="3.30.560.10">
    <property type="entry name" value="Glucose Oxidase, domain 3"/>
    <property type="match status" value="1"/>
</dbReference>
<keyword evidence="4" id="KW-0274">FAD</keyword>
<keyword evidence="6" id="KW-0472">Membrane</keyword>
<dbReference type="STRING" id="98765.A0A2R6S3F3"/>
<dbReference type="GO" id="GO:0050660">
    <property type="term" value="F:flavin adenine dinucleotide binding"/>
    <property type="evidence" value="ECO:0007669"/>
    <property type="project" value="InterPro"/>
</dbReference>
<evidence type="ECO:0000256" key="5">
    <source>
        <dbReference type="ARBA" id="ARBA00023002"/>
    </source>
</evidence>
<feature type="transmembrane region" description="Helical" evidence="6">
    <location>
        <begin position="252"/>
        <end position="269"/>
    </location>
</feature>
<keyword evidence="5" id="KW-0560">Oxidoreductase</keyword>
<evidence type="ECO:0000256" key="3">
    <source>
        <dbReference type="ARBA" id="ARBA00022630"/>
    </source>
</evidence>
<name>A0A2R6S3F3_9APHY</name>
<sequence>MNSTAVRTSAVVGVLLLVLRYWTAKGKETRLITDFAEVGRRVKHEGEYNEDEYDVIIVGGGTAGCVLASRLSEDPTIRVLLLEAGQRFHYGAPSDYDEWAEIQKGQPGALGWTYKEFHPYFRKFEKYSPSREFPDVDVTLRGAEGLPTNGHLVGYHGYFSEITRKFVEACDAAGIARSHDVNTHKGTLGVTKGRRVTMETAYLTPDVLARPNLKVATGAFVNRILFDGNQDAPRAVGVEFNDKHGRTFRVKALKEVIVAYAIFALQGFYELMMQQ</sequence>
<dbReference type="AlphaFoldDB" id="A0A2R6S3F3"/>
<comment type="cofactor">
    <cofactor evidence="1">
        <name>FAD</name>
        <dbReference type="ChEBI" id="CHEBI:57692"/>
    </cofactor>
</comment>
<dbReference type="Pfam" id="PF00732">
    <property type="entry name" value="GMC_oxred_N"/>
    <property type="match status" value="1"/>
</dbReference>
<feature type="domain" description="Glucose-methanol-choline oxidoreductase N-terminal" evidence="7">
    <location>
        <begin position="92"/>
        <end position="260"/>
    </location>
</feature>
<comment type="similarity">
    <text evidence="2">Belongs to the GMC oxidoreductase family.</text>
</comment>
<comment type="caution">
    <text evidence="8">The sequence shown here is derived from an EMBL/GenBank/DDBJ whole genome shotgun (WGS) entry which is preliminary data.</text>
</comment>
<evidence type="ECO:0000256" key="4">
    <source>
        <dbReference type="ARBA" id="ARBA00022827"/>
    </source>
</evidence>